<dbReference type="InterPro" id="IPR052754">
    <property type="entry name" value="NTPase_KAP_P-loop"/>
</dbReference>
<organism evidence="2 3">
    <name type="scientific">Lujinxingia vulgaris</name>
    <dbReference type="NCBI Taxonomy" id="2600176"/>
    <lineage>
        <taxon>Bacteria</taxon>
        <taxon>Deltaproteobacteria</taxon>
        <taxon>Bradymonadales</taxon>
        <taxon>Lujinxingiaceae</taxon>
        <taxon>Lujinxingia</taxon>
    </lineage>
</organism>
<gene>
    <name evidence="2" type="ORF">FRC96_02940</name>
</gene>
<dbReference type="Pfam" id="PF07693">
    <property type="entry name" value="KAP_NTPase"/>
    <property type="match status" value="1"/>
</dbReference>
<sequence length="726" mass="83739">METRQLMFEEDEVANKDLLNRRPLAREIARRLLNVHAKKSFVVGIYGEWGVGKSTLLNFVRDDINFFLNENRNRKIENPYLPDYYNDPIIFEFKPWLFSERQDLIVAFFETLASEIRAAHSWSVSRTFANRLEQYAKLLSPADSMFGLAGYPKIATGLLNLFGGMLGRHSNASLVDVKHEIKNEIIFRRMRLIIIIDDLDRLMPGEIVAILQMVKAVADFPYTIFVLSCDEKQVQHAIASLHGAKAENFLEKIVQVAFRVPKPLEDGRKQYMKQLLWGLDLSLVSIGYSEERFEVFWQAGMSSLLRDIRTIKRVYNSLIFSLEIMKGEVDCIDLWVIESLRLLTPDFYQYVSGIGEYINFNCAQHSGKERKDIMDVWKKECEDVDERFSPREGRLLRTLFPWPRISENFVTLNVIKPFNSVSEPAYFDRYFSLSVPLNMVKEIEFLSLIDDIKANPKDDLKGSRFVFVDFVKAREGVAKDLKRRLGIFLAKVDSGLDKRGLPFSVEVFAFCDYLDREVDLGWNGGRVMPSYDLMGGWIWKKEKSFGQNEGEACLDVLLTAELQRPEWFFTWASSLIALMNSYHFMEEFERMSEAKDLLETELMKVLDSEEMELHRHPNAATGFPMVARALSSTWAAEVLSWPSSVSLVGARVVVVDLADNGFRIAVGHAQWNVCVLEDWEKMMSECFRRWLYDYVVVPLCEIEGVLSKKEVSSLYKCKYALGFGGE</sequence>
<dbReference type="SUPFAM" id="SSF52540">
    <property type="entry name" value="P-loop containing nucleoside triphosphate hydrolases"/>
    <property type="match status" value="1"/>
</dbReference>
<name>A0A5C6XK15_9DELT</name>
<protein>
    <recommendedName>
        <fullName evidence="1">KAP NTPase domain-containing protein</fullName>
    </recommendedName>
</protein>
<dbReference type="InterPro" id="IPR011646">
    <property type="entry name" value="KAP_P-loop"/>
</dbReference>
<proteinExistence type="predicted"/>
<dbReference type="RefSeq" id="WP_146972559.1">
    <property type="nucleotide sequence ID" value="NZ_VOSL01000014.1"/>
</dbReference>
<reference evidence="2 3" key="1">
    <citation type="submission" date="2019-08" db="EMBL/GenBank/DDBJ databases">
        <title>Bradymonadales sp. TMQ2.</title>
        <authorList>
            <person name="Liang Q."/>
        </authorList>
    </citation>
    <scope>NUCLEOTIDE SEQUENCE [LARGE SCALE GENOMIC DNA]</scope>
    <source>
        <strain evidence="2 3">TMQ2</strain>
    </source>
</reference>
<evidence type="ECO:0000313" key="2">
    <source>
        <dbReference type="EMBL" id="TXD42639.1"/>
    </source>
</evidence>
<dbReference type="PANTHER" id="PTHR22674">
    <property type="entry name" value="NTPASE, KAP FAMILY P-LOOP DOMAIN-CONTAINING 1"/>
    <property type="match status" value="1"/>
</dbReference>
<dbReference type="PANTHER" id="PTHR22674:SF6">
    <property type="entry name" value="NTPASE KAP FAMILY P-LOOP DOMAIN-CONTAINING PROTEIN 1"/>
    <property type="match status" value="1"/>
</dbReference>
<accession>A0A5C6XK15</accession>
<dbReference type="InterPro" id="IPR027417">
    <property type="entry name" value="P-loop_NTPase"/>
</dbReference>
<comment type="caution">
    <text evidence="2">The sequence shown here is derived from an EMBL/GenBank/DDBJ whole genome shotgun (WGS) entry which is preliminary data.</text>
</comment>
<dbReference type="Gene3D" id="3.40.50.300">
    <property type="entry name" value="P-loop containing nucleotide triphosphate hydrolases"/>
    <property type="match status" value="1"/>
</dbReference>
<dbReference type="EMBL" id="VOSL01000014">
    <property type="protein sequence ID" value="TXD42639.1"/>
    <property type="molecule type" value="Genomic_DNA"/>
</dbReference>
<evidence type="ECO:0000259" key="1">
    <source>
        <dbReference type="Pfam" id="PF07693"/>
    </source>
</evidence>
<dbReference type="AlphaFoldDB" id="A0A5C6XK15"/>
<dbReference type="Proteomes" id="UP000321046">
    <property type="component" value="Unassembled WGS sequence"/>
</dbReference>
<feature type="domain" description="KAP NTPase" evidence="1">
    <location>
        <begin position="21"/>
        <end position="318"/>
    </location>
</feature>
<dbReference type="OrthoDB" id="9806479at2"/>
<evidence type="ECO:0000313" key="3">
    <source>
        <dbReference type="Proteomes" id="UP000321046"/>
    </source>
</evidence>